<evidence type="ECO:0000256" key="1">
    <source>
        <dbReference type="SAM" id="MobiDB-lite"/>
    </source>
</evidence>
<evidence type="ECO:0000313" key="4">
    <source>
        <dbReference type="Proteomes" id="UP000009169"/>
    </source>
</evidence>
<dbReference type="VEuPathDB" id="FungiDB:TEQG_05950"/>
<dbReference type="Proteomes" id="UP000009169">
    <property type="component" value="Unassembled WGS sequence"/>
</dbReference>
<organism evidence="3 4">
    <name type="scientific">Trichophyton equinum (strain ATCC MYA-4606 / CBS 127.97)</name>
    <name type="common">Horse ringworm fungus</name>
    <dbReference type="NCBI Taxonomy" id="559882"/>
    <lineage>
        <taxon>Eukaryota</taxon>
        <taxon>Fungi</taxon>
        <taxon>Dikarya</taxon>
        <taxon>Ascomycota</taxon>
        <taxon>Pezizomycotina</taxon>
        <taxon>Eurotiomycetes</taxon>
        <taxon>Eurotiomycetidae</taxon>
        <taxon>Onygenales</taxon>
        <taxon>Arthrodermataceae</taxon>
        <taxon>Trichophyton</taxon>
    </lineage>
</organism>
<protein>
    <submittedName>
        <fullName evidence="3">Uncharacterized protein</fullName>
    </submittedName>
</protein>
<dbReference type="HOGENOM" id="CLU_2098561_0_0_1"/>
<keyword evidence="2" id="KW-1133">Transmembrane helix</keyword>
<sequence length="116" mass="12708">MASEKPSIWTILQTGAAWLQALWPILIVAVPYMYRQFTNPKPIGTGGNHLAIQEDGLVLSNRETDPNSSLSGSVRELAKSIDKLTGCVEKQTKMMNQREGSGVDTRERKASPISPP</sequence>
<proteinExistence type="predicted"/>
<keyword evidence="2" id="KW-0812">Transmembrane</keyword>
<dbReference type="EMBL" id="DS995753">
    <property type="protein sequence ID" value="EGE06897.1"/>
    <property type="molecule type" value="Genomic_DNA"/>
</dbReference>
<evidence type="ECO:0000313" key="3">
    <source>
        <dbReference type="EMBL" id="EGE06897.1"/>
    </source>
</evidence>
<name>F2PYC9_TRIEC</name>
<keyword evidence="2" id="KW-0472">Membrane</keyword>
<accession>F2PYC9</accession>
<feature type="region of interest" description="Disordered" evidence="1">
    <location>
        <begin position="88"/>
        <end position="116"/>
    </location>
</feature>
<reference evidence="4" key="1">
    <citation type="journal article" date="2012" name="MBio">
        <title>Comparative genome analysis of Trichophyton rubrum and related dermatophytes reveals candidate genes involved in infection.</title>
        <authorList>
            <person name="Martinez D.A."/>
            <person name="Oliver B.G."/>
            <person name="Graeser Y."/>
            <person name="Goldberg J.M."/>
            <person name="Li W."/>
            <person name="Martinez-Rossi N.M."/>
            <person name="Monod M."/>
            <person name="Shelest E."/>
            <person name="Barton R.C."/>
            <person name="Birch E."/>
            <person name="Brakhage A.A."/>
            <person name="Chen Z."/>
            <person name="Gurr S.J."/>
            <person name="Heiman D."/>
            <person name="Heitman J."/>
            <person name="Kosti I."/>
            <person name="Rossi A."/>
            <person name="Saif S."/>
            <person name="Samalova M."/>
            <person name="Saunders C.W."/>
            <person name="Shea T."/>
            <person name="Summerbell R.C."/>
            <person name="Xu J."/>
            <person name="Young S."/>
            <person name="Zeng Q."/>
            <person name="Birren B.W."/>
            <person name="Cuomo C.A."/>
            <person name="White T.C."/>
        </authorList>
    </citation>
    <scope>NUCLEOTIDE SEQUENCE [LARGE SCALE GENOMIC DNA]</scope>
    <source>
        <strain evidence="4">ATCC MYA-4606 / CBS 127.97</strain>
    </source>
</reference>
<feature type="transmembrane region" description="Helical" evidence="2">
    <location>
        <begin position="15"/>
        <end position="34"/>
    </location>
</feature>
<keyword evidence="4" id="KW-1185">Reference proteome</keyword>
<evidence type="ECO:0000256" key="2">
    <source>
        <dbReference type="SAM" id="Phobius"/>
    </source>
</evidence>
<gene>
    <name evidence="3" type="ORF">TEQG_05950</name>
</gene>
<dbReference type="AlphaFoldDB" id="F2PYC9"/>